<gene>
    <name evidence="2" type="ORF">EJB05_20154</name>
</gene>
<dbReference type="PANTHER" id="PTHR31722:SF62">
    <property type="entry name" value="EMB|CAB62433.1"/>
    <property type="match status" value="1"/>
</dbReference>
<dbReference type="PANTHER" id="PTHR31722">
    <property type="entry name" value="OS06G0675200 PROTEIN"/>
    <property type="match status" value="1"/>
</dbReference>
<feature type="region of interest" description="Disordered" evidence="1">
    <location>
        <begin position="1"/>
        <end position="68"/>
    </location>
</feature>
<evidence type="ECO:0000313" key="3">
    <source>
        <dbReference type="Proteomes" id="UP000324897"/>
    </source>
</evidence>
<dbReference type="Gramene" id="TVU28630">
    <property type="protein sequence ID" value="TVU28630"/>
    <property type="gene ID" value="EJB05_20154"/>
</dbReference>
<reference evidence="2 3" key="1">
    <citation type="journal article" date="2019" name="Sci. Rep.">
        <title>A high-quality genome of Eragrostis curvula grass provides insights into Poaceae evolution and supports new strategies to enhance forage quality.</title>
        <authorList>
            <person name="Carballo J."/>
            <person name="Santos B.A.C.M."/>
            <person name="Zappacosta D."/>
            <person name="Garbus I."/>
            <person name="Selva J.P."/>
            <person name="Gallo C.A."/>
            <person name="Diaz A."/>
            <person name="Albertini E."/>
            <person name="Caccamo M."/>
            <person name="Echenique V."/>
        </authorList>
    </citation>
    <scope>NUCLEOTIDE SEQUENCE [LARGE SCALE GENOMIC DNA]</scope>
    <source>
        <strain evidence="3">cv. Victoria</strain>
        <tissue evidence="2">Leaf</tissue>
    </source>
</reference>
<keyword evidence="3" id="KW-1185">Reference proteome</keyword>
<dbReference type="EMBL" id="RWGY01000011">
    <property type="protein sequence ID" value="TVU28630.1"/>
    <property type="molecule type" value="Genomic_DNA"/>
</dbReference>
<proteinExistence type="predicted"/>
<dbReference type="Proteomes" id="UP000324897">
    <property type="component" value="Chromosome 1"/>
</dbReference>
<name>A0A5J9UZZ8_9POAL</name>
<sequence>MSSTPKRQNSDRPIGSPFLLTHRHLLKAPTTPAREVRSAKVEEEEEKTSDEREQKRARRSRSQAHHQQRIDAMACINMYNPDGAAGFGGGPQPPVAALGPRISFSSDFAVEPPPPVQNRAMSLRCQEEDINFEFSVGSHPMMAADQLFSKGRILPLKDGGVGFAARPPTTLRDELRGDDDDERGSAAKASSRWKEMLGLRKALCVGGLGAAKKSDKGSSCIADADMVTDTAASYDEMADGRRDMGLKKSHIVRHMKLLSSLLMARSVKQEACASDGAFSGLWGSTVLSFVSLLRCMNI</sequence>
<organism evidence="2 3">
    <name type="scientific">Eragrostis curvula</name>
    <name type="common">weeping love grass</name>
    <dbReference type="NCBI Taxonomy" id="38414"/>
    <lineage>
        <taxon>Eukaryota</taxon>
        <taxon>Viridiplantae</taxon>
        <taxon>Streptophyta</taxon>
        <taxon>Embryophyta</taxon>
        <taxon>Tracheophyta</taxon>
        <taxon>Spermatophyta</taxon>
        <taxon>Magnoliopsida</taxon>
        <taxon>Liliopsida</taxon>
        <taxon>Poales</taxon>
        <taxon>Poaceae</taxon>
        <taxon>PACMAD clade</taxon>
        <taxon>Chloridoideae</taxon>
        <taxon>Eragrostideae</taxon>
        <taxon>Eragrostidinae</taxon>
        <taxon>Eragrostis</taxon>
    </lineage>
</organism>
<comment type="caution">
    <text evidence="2">The sequence shown here is derived from an EMBL/GenBank/DDBJ whole genome shotgun (WGS) entry which is preliminary data.</text>
</comment>
<evidence type="ECO:0000256" key="1">
    <source>
        <dbReference type="SAM" id="MobiDB-lite"/>
    </source>
</evidence>
<dbReference type="OrthoDB" id="1927989at2759"/>
<feature type="region of interest" description="Disordered" evidence="1">
    <location>
        <begin position="165"/>
        <end position="189"/>
    </location>
</feature>
<dbReference type="AlphaFoldDB" id="A0A5J9UZZ8"/>
<evidence type="ECO:0000313" key="2">
    <source>
        <dbReference type="EMBL" id="TVU28630.1"/>
    </source>
</evidence>
<protein>
    <submittedName>
        <fullName evidence="2">Uncharacterized protein</fullName>
    </submittedName>
</protein>
<feature type="compositionally biased region" description="Basic residues" evidence="1">
    <location>
        <begin position="55"/>
        <end position="67"/>
    </location>
</feature>
<accession>A0A5J9UZZ8</accession>
<feature type="non-terminal residue" evidence="2">
    <location>
        <position position="1"/>
    </location>
</feature>